<proteinExistence type="predicted"/>
<keyword evidence="3" id="KW-0812">Transmembrane</keyword>
<organism evidence="6 7">
    <name type="scientific">Malacoplasma iowae 695</name>
    <dbReference type="NCBI Taxonomy" id="1048830"/>
    <lineage>
        <taxon>Bacteria</taxon>
        <taxon>Bacillati</taxon>
        <taxon>Mycoplasmatota</taxon>
        <taxon>Mycoplasmoidales</taxon>
        <taxon>Mycoplasmoidaceae</taxon>
        <taxon>Malacoplasma</taxon>
    </lineage>
</organism>
<dbReference type="PANTHER" id="PTHR42770">
    <property type="entry name" value="AMINO ACID TRANSPORTER-RELATED"/>
    <property type="match status" value="1"/>
</dbReference>
<dbReference type="AlphaFoldDB" id="A0A6P1LFP5"/>
<dbReference type="RefSeq" id="WP_004024538.1">
    <property type="nucleotide sequence ID" value="NZ_AGFP01000002.1"/>
</dbReference>
<sequence>MSNKNFNEKSFTFFTINYIVGFGFLTTIISLVKLNIFGIIVLLTTGFITFAVSLVYSRLTNSFKEDYGGTYSYSKKLNNKLFSFFLGWNQYMQGPILASTAPLFLADAASFLTTDEKIIWIIRLVSILFFIVLVLISTLGLKLNKKIILISAIVKWVILALGMGISLYLSIIQNNFVSNITTNNQITTYTIFSTILAFMYAFGGFEDVSSMAKDVKFNNFRKILMISFAFIISFYFIFYIIMLGINNSNISNFSQIFSLVFMNTGIIIFVIGLIFNGVSSKISINISTARKIVALSDDGYIFGWLSKKNKNNEYKNAIWFNSIITIISLILFWVIPTFLNLNNFFESVISIGSIAFLLQYIFTFIIALILHFKKKIDKIPLWEIIVYILGSLFIFATLLFYIFPFILNEKWTINNTIVITSYFGFLSIGFIIYLIVFMNNKKKLNKNKIDK</sequence>
<reference evidence="7" key="1">
    <citation type="submission" date="2018-11" db="EMBL/GenBank/DDBJ databases">
        <title>The first complete genome sequence of Mycoplasma iowae strain 695.</title>
        <authorList>
            <person name="Ghanem M."/>
            <person name="El-Gazzar M."/>
        </authorList>
    </citation>
    <scope>NUCLEOTIDE SEQUENCE [LARGE SCALE GENOMIC DNA]</scope>
    <source>
        <strain evidence="7">695</strain>
    </source>
</reference>
<name>A0A6P1LFP5_MALIO</name>
<evidence type="ECO:0000256" key="4">
    <source>
        <dbReference type="ARBA" id="ARBA00022989"/>
    </source>
</evidence>
<dbReference type="GO" id="GO:0022857">
    <property type="term" value="F:transmembrane transporter activity"/>
    <property type="evidence" value="ECO:0007669"/>
    <property type="project" value="InterPro"/>
</dbReference>
<dbReference type="InterPro" id="IPR002293">
    <property type="entry name" value="AA/rel_permease1"/>
</dbReference>
<protein>
    <submittedName>
        <fullName evidence="6">APC family permease</fullName>
    </submittedName>
</protein>
<dbReference type="PANTHER" id="PTHR42770:SF18">
    <property type="entry name" value="ARGININE_AGMATINE ANTIPORTER"/>
    <property type="match status" value="1"/>
</dbReference>
<evidence type="ECO:0000256" key="3">
    <source>
        <dbReference type="ARBA" id="ARBA00022692"/>
    </source>
</evidence>
<dbReference type="Gene3D" id="1.20.1740.10">
    <property type="entry name" value="Amino acid/polyamine transporter I"/>
    <property type="match status" value="1"/>
</dbReference>
<gene>
    <name evidence="6" type="ORF">EER00_00865</name>
</gene>
<evidence type="ECO:0000313" key="7">
    <source>
        <dbReference type="Proteomes" id="UP000464283"/>
    </source>
</evidence>
<dbReference type="Proteomes" id="UP000464283">
    <property type="component" value="Chromosome"/>
</dbReference>
<dbReference type="KEGG" id="miw:EER00_00865"/>
<dbReference type="InterPro" id="IPR050367">
    <property type="entry name" value="APC_superfamily"/>
</dbReference>
<evidence type="ECO:0000256" key="2">
    <source>
        <dbReference type="ARBA" id="ARBA00022475"/>
    </source>
</evidence>
<evidence type="ECO:0000256" key="1">
    <source>
        <dbReference type="ARBA" id="ARBA00004651"/>
    </source>
</evidence>
<evidence type="ECO:0000256" key="5">
    <source>
        <dbReference type="ARBA" id="ARBA00023136"/>
    </source>
</evidence>
<comment type="subcellular location">
    <subcellularLocation>
        <location evidence="1">Cell membrane</location>
        <topology evidence="1">Multi-pass membrane protein</topology>
    </subcellularLocation>
</comment>
<accession>A0A6P1LFP5</accession>
<dbReference type="EMBL" id="CP033512">
    <property type="protein sequence ID" value="QHG89450.1"/>
    <property type="molecule type" value="Genomic_DNA"/>
</dbReference>
<dbReference type="PIRSF" id="PIRSF006060">
    <property type="entry name" value="AA_transporter"/>
    <property type="match status" value="1"/>
</dbReference>
<dbReference type="Pfam" id="PF13520">
    <property type="entry name" value="AA_permease_2"/>
    <property type="match status" value="1"/>
</dbReference>
<keyword evidence="5" id="KW-0472">Membrane</keyword>
<keyword evidence="4" id="KW-1133">Transmembrane helix</keyword>
<evidence type="ECO:0000313" key="6">
    <source>
        <dbReference type="EMBL" id="QHG89450.1"/>
    </source>
</evidence>
<dbReference type="OrthoDB" id="396415at2"/>
<dbReference type="GeneID" id="96866731"/>
<dbReference type="GO" id="GO:0005886">
    <property type="term" value="C:plasma membrane"/>
    <property type="evidence" value="ECO:0007669"/>
    <property type="project" value="UniProtKB-SubCell"/>
</dbReference>
<keyword evidence="2" id="KW-1003">Cell membrane</keyword>